<evidence type="ECO:0000313" key="2">
    <source>
        <dbReference type="Proteomes" id="UP000546642"/>
    </source>
</evidence>
<name>A0A7W9YHD9_9ACTN</name>
<reference evidence="1 2" key="1">
    <citation type="submission" date="2020-08" db="EMBL/GenBank/DDBJ databases">
        <title>Sequencing the genomes of 1000 actinobacteria strains.</title>
        <authorList>
            <person name="Klenk H.-P."/>
        </authorList>
    </citation>
    <scope>NUCLEOTIDE SEQUENCE [LARGE SCALE GENOMIC DNA]</scope>
    <source>
        <strain evidence="1 2">DSM 46659</strain>
    </source>
</reference>
<sequence length="333" mass="36063">MAEQYGVMPDSPIDRAVDLARWFRQFAPSGVVHGAWGTGEPADHADRFEVTADGTALVTIHPGYALVGGYWYRNTAPIQRPVTPNTSSAPRTDLVAIRADPDTGTVGLAVVEGTPGGSRPMPVRQPDGRWEVGLAHISIAGGSTVVAGGGVDQGVREWTVPYGAIPCTSDSRPRHPHVGALIWETDTSRLRVYDGQLLHSSGQSEPVYRTLVDAAYPTPWKPLELRRGYTKWHNSGYTPGWRMIAPDRVELRGMIARTNGGTMPDETYIARVPAVARPGGYTRHVAAAGGSHSVNLTIASSGATSWLPGQIIIRRQSDHRPAWVSFDSWQYSL</sequence>
<gene>
    <name evidence="1" type="ORF">HNR23_002227</name>
</gene>
<proteinExistence type="predicted"/>
<accession>A0A7W9YHD9</accession>
<protein>
    <submittedName>
        <fullName evidence="1">Uncharacterized protein</fullName>
    </submittedName>
</protein>
<dbReference type="EMBL" id="JACHDS010000001">
    <property type="protein sequence ID" value="MBB6172167.1"/>
    <property type="molecule type" value="Genomic_DNA"/>
</dbReference>
<dbReference type="Proteomes" id="UP000546642">
    <property type="component" value="Unassembled WGS sequence"/>
</dbReference>
<comment type="caution">
    <text evidence="1">The sequence shown here is derived from an EMBL/GenBank/DDBJ whole genome shotgun (WGS) entry which is preliminary data.</text>
</comment>
<dbReference type="RefSeq" id="WP_184075502.1">
    <property type="nucleotide sequence ID" value="NZ_JACHDS010000001.1"/>
</dbReference>
<organism evidence="1 2">
    <name type="scientific">Nocardiopsis mwathae</name>
    <dbReference type="NCBI Taxonomy" id="1472723"/>
    <lineage>
        <taxon>Bacteria</taxon>
        <taxon>Bacillati</taxon>
        <taxon>Actinomycetota</taxon>
        <taxon>Actinomycetes</taxon>
        <taxon>Streptosporangiales</taxon>
        <taxon>Nocardiopsidaceae</taxon>
        <taxon>Nocardiopsis</taxon>
    </lineage>
</organism>
<dbReference type="AlphaFoldDB" id="A0A7W9YHD9"/>
<evidence type="ECO:0000313" key="1">
    <source>
        <dbReference type="EMBL" id="MBB6172167.1"/>
    </source>
</evidence>
<keyword evidence="2" id="KW-1185">Reference proteome</keyword>